<evidence type="ECO:0000256" key="2">
    <source>
        <dbReference type="ARBA" id="ARBA00022741"/>
    </source>
</evidence>
<protein>
    <recommendedName>
        <fullName evidence="5">UvrABC system protein B</fullName>
    </recommendedName>
</protein>
<evidence type="ECO:0000256" key="1">
    <source>
        <dbReference type="ARBA" id="ARBA00008533"/>
    </source>
</evidence>
<comment type="subunit">
    <text evidence="4">Forms a heterotetramer with UvrA during the search for lesions. Interacts with UvrC in an incision complex.</text>
</comment>
<keyword evidence="9" id="KW-1185">Reference proteome</keyword>
<name>A0ABS3AW18_9FIRM</name>
<organism evidence="8 9">
    <name type="scientific">Sulfobacillus acidophilus</name>
    <dbReference type="NCBI Taxonomy" id="53633"/>
    <lineage>
        <taxon>Bacteria</taxon>
        <taxon>Bacillati</taxon>
        <taxon>Bacillota</taxon>
        <taxon>Clostridia</taxon>
        <taxon>Eubacteriales</taxon>
        <taxon>Clostridiales Family XVII. Incertae Sedis</taxon>
        <taxon>Sulfobacillus</taxon>
    </lineage>
</organism>
<feature type="domain" description="UVR" evidence="6">
    <location>
        <begin position="412"/>
        <end position="447"/>
    </location>
</feature>
<dbReference type="Proteomes" id="UP000765003">
    <property type="component" value="Unassembled WGS sequence"/>
</dbReference>
<dbReference type="Gene3D" id="3.40.50.300">
    <property type="entry name" value="P-loop containing nucleotide triphosphate hydrolases"/>
    <property type="match status" value="2"/>
</dbReference>
<dbReference type="SUPFAM" id="SSF46600">
    <property type="entry name" value="C-terminal UvrC-binding domain of UvrB"/>
    <property type="match status" value="1"/>
</dbReference>
<dbReference type="InterPro" id="IPR041471">
    <property type="entry name" value="UvrB_inter"/>
</dbReference>
<dbReference type="SUPFAM" id="SSF52540">
    <property type="entry name" value="P-loop containing nucleoside triphosphate hydrolases"/>
    <property type="match status" value="2"/>
</dbReference>
<evidence type="ECO:0000256" key="3">
    <source>
        <dbReference type="ARBA" id="ARBA00022840"/>
    </source>
</evidence>
<comment type="similarity">
    <text evidence="1">Belongs to the UvrB family.</text>
</comment>
<evidence type="ECO:0000313" key="9">
    <source>
        <dbReference type="Proteomes" id="UP000765003"/>
    </source>
</evidence>
<evidence type="ECO:0000259" key="6">
    <source>
        <dbReference type="PROSITE" id="PS50151"/>
    </source>
</evidence>
<evidence type="ECO:0000313" key="8">
    <source>
        <dbReference type="EMBL" id="MBN4077424.1"/>
    </source>
</evidence>
<dbReference type="Pfam" id="PF00271">
    <property type="entry name" value="Helicase_C"/>
    <property type="match status" value="1"/>
</dbReference>
<feature type="non-terminal residue" evidence="8">
    <location>
        <position position="1"/>
    </location>
</feature>
<reference evidence="8" key="1">
    <citation type="submission" date="2021-02" db="EMBL/GenBank/DDBJ databases">
        <title>Activity-based single-cell genomes from oceanic crustal fluid captures similar information to metagenomic and metatranscriptomic surveys with orders of magnitude less sampling.</title>
        <authorList>
            <person name="D'Angelo T.S."/>
            <person name="Orcutt B.N."/>
        </authorList>
    </citation>
    <scope>NUCLEOTIDE SEQUENCE [LARGE SCALE GENOMIC DNA]</scope>
    <source>
        <strain evidence="8">AH-315-E05</strain>
    </source>
</reference>
<evidence type="ECO:0000259" key="7">
    <source>
        <dbReference type="PROSITE" id="PS51194"/>
    </source>
</evidence>
<dbReference type="SMART" id="SM00490">
    <property type="entry name" value="HELICc"/>
    <property type="match status" value="1"/>
</dbReference>
<dbReference type="InterPro" id="IPR004807">
    <property type="entry name" value="UvrB"/>
</dbReference>
<dbReference type="InterPro" id="IPR027417">
    <property type="entry name" value="P-loop_NTPase"/>
</dbReference>
<dbReference type="Pfam" id="PF02151">
    <property type="entry name" value="UVR"/>
    <property type="match status" value="1"/>
</dbReference>
<dbReference type="Pfam" id="PF17757">
    <property type="entry name" value="UvrB_inter"/>
    <property type="match status" value="1"/>
</dbReference>
<accession>A0ABS3AW18</accession>
<feature type="domain" description="Helicase C-terminal" evidence="7">
    <location>
        <begin position="220"/>
        <end position="382"/>
    </location>
</feature>
<gene>
    <name evidence="8" type="ORF">JYT19_00775</name>
</gene>
<dbReference type="PROSITE" id="PS51194">
    <property type="entry name" value="HELICASE_CTER"/>
    <property type="match status" value="1"/>
</dbReference>
<dbReference type="PANTHER" id="PTHR24029">
    <property type="entry name" value="UVRABC SYSTEM PROTEIN B"/>
    <property type="match status" value="1"/>
</dbReference>
<dbReference type="Gene3D" id="4.10.860.10">
    <property type="entry name" value="UVR domain"/>
    <property type="match status" value="1"/>
</dbReference>
<dbReference type="Pfam" id="PF12344">
    <property type="entry name" value="UvrB"/>
    <property type="match status" value="1"/>
</dbReference>
<comment type="caution">
    <text evidence="8">The sequence shown here is derived from an EMBL/GenBank/DDBJ whole genome shotgun (WGS) entry which is preliminary data.</text>
</comment>
<keyword evidence="3" id="KW-0067">ATP-binding</keyword>
<dbReference type="InterPro" id="IPR036876">
    <property type="entry name" value="UVR_dom_sf"/>
</dbReference>
<sequence length="453" mass="52085">IRISFFGDEVESIQVVDPLRGQILSKLTFVTLFPASHYATSKERVKRAREAIFAELKLQLNFLNKENLLLEAQRLEQRCNFDLEMLELMGSCKGIENYSRHLTGRQTGEPPPTLLDYFPRDFLMFIDESHQTVSQVGAMYRGDRARKETLVSHGFRLPSALDNRPLQFKEFEEHINQVIYVSATPRDYEINKSLGFMAEQLIRPTGLLDPVVELKPAQGQVDDVIGEARKRKDLGERVLITTLTKRMAEDLADYLMDVGIKTRYLHSDIDTLERVEILRQLRAGEFDVLVGINLLREGLDLPEVSLVAILDADKEGFLRSSTCLIQTIGRAARNKNGKAILYGDRITDSMRLAINETKRRRKTQEEYNKKHHIEPKTIQKAILQLDEEFLTDKKDKKSILKGKKGLSPEKLEKEIAQLKSNMLRAAKKMDFEKAAEHRDDMHKLQEYLMAIQT</sequence>
<evidence type="ECO:0000256" key="4">
    <source>
        <dbReference type="ARBA" id="ARBA00026033"/>
    </source>
</evidence>
<dbReference type="CDD" id="cd18790">
    <property type="entry name" value="SF2_C_UvrB"/>
    <property type="match status" value="1"/>
</dbReference>
<dbReference type="PROSITE" id="PS50151">
    <property type="entry name" value="UVR"/>
    <property type="match status" value="1"/>
</dbReference>
<dbReference type="InterPro" id="IPR024759">
    <property type="entry name" value="UvrB_YAD/RRR_dom"/>
</dbReference>
<dbReference type="Gene3D" id="3.30.2060.10">
    <property type="entry name" value="Penicillin-binding protein 1b domain"/>
    <property type="match status" value="1"/>
</dbReference>
<dbReference type="InterPro" id="IPR001943">
    <property type="entry name" value="UVR_dom"/>
</dbReference>
<dbReference type="EMBL" id="JAFITA010000009">
    <property type="protein sequence ID" value="MBN4077424.1"/>
    <property type="molecule type" value="Genomic_DNA"/>
</dbReference>
<dbReference type="InterPro" id="IPR001650">
    <property type="entry name" value="Helicase_C-like"/>
</dbReference>
<keyword evidence="2" id="KW-0547">Nucleotide-binding</keyword>
<proteinExistence type="inferred from homology"/>
<dbReference type="PANTHER" id="PTHR24029:SF0">
    <property type="entry name" value="UVRABC SYSTEM PROTEIN B"/>
    <property type="match status" value="1"/>
</dbReference>
<evidence type="ECO:0000256" key="5">
    <source>
        <dbReference type="ARBA" id="ARBA00029504"/>
    </source>
</evidence>